<keyword evidence="3" id="KW-1003">Cell membrane</keyword>
<dbReference type="AlphaFoldDB" id="A0AAJ1U6A7"/>
<comment type="subcellular location">
    <subcellularLocation>
        <location evidence="1 7">Cell membrane</location>
        <topology evidence="1 7">Multi-pass membrane protein</topology>
    </subcellularLocation>
</comment>
<dbReference type="PANTHER" id="PTHR43163">
    <property type="entry name" value="DIPEPTIDE TRANSPORT SYSTEM PERMEASE PROTEIN DPPB-RELATED"/>
    <property type="match status" value="1"/>
</dbReference>
<evidence type="ECO:0000256" key="3">
    <source>
        <dbReference type="ARBA" id="ARBA00022475"/>
    </source>
</evidence>
<feature type="transmembrane region" description="Helical" evidence="7">
    <location>
        <begin position="174"/>
        <end position="192"/>
    </location>
</feature>
<dbReference type="InterPro" id="IPR000515">
    <property type="entry name" value="MetI-like"/>
</dbReference>
<keyword evidence="5 7" id="KW-1133">Transmembrane helix</keyword>
<dbReference type="EMBL" id="JANFFA010000001">
    <property type="protein sequence ID" value="MDQ2092490.1"/>
    <property type="molecule type" value="Genomic_DNA"/>
</dbReference>
<dbReference type="PANTHER" id="PTHR43163:SF6">
    <property type="entry name" value="DIPEPTIDE TRANSPORT SYSTEM PERMEASE PROTEIN DPPB-RELATED"/>
    <property type="match status" value="1"/>
</dbReference>
<reference evidence="9" key="1">
    <citation type="submission" date="2022-07" db="EMBL/GenBank/DDBJ databases">
        <authorList>
            <person name="Otstavnykh N."/>
            <person name="Isaeva M."/>
            <person name="Bystritskaya E."/>
        </authorList>
    </citation>
    <scope>NUCLEOTIDE SEQUENCE</scope>
    <source>
        <strain evidence="9">10Alg 79</strain>
    </source>
</reference>
<comment type="caution">
    <text evidence="9">The sequence shown here is derived from an EMBL/GenBank/DDBJ whole genome shotgun (WGS) entry which is preliminary data.</text>
</comment>
<dbReference type="Proteomes" id="UP001227162">
    <property type="component" value="Unassembled WGS sequence"/>
</dbReference>
<accession>A0AAJ1U6A7</accession>
<evidence type="ECO:0000256" key="2">
    <source>
        <dbReference type="ARBA" id="ARBA00022448"/>
    </source>
</evidence>
<feature type="transmembrane region" description="Helical" evidence="7">
    <location>
        <begin position="139"/>
        <end position="162"/>
    </location>
</feature>
<keyword evidence="10" id="KW-1185">Reference proteome</keyword>
<keyword evidence="4 7" id="KW-0812">Transmembrane</keyword>
<proteinExistence type="inferred from homology"/>
<evidence type="ECO:0000256" key="6">
    <source>
        <dbReference type="ARBA" id="ARBA00023136"/>
    </source>
</evidence>
<feature type="transmembrane region" description="Helical" evidence="7">
    <location>
        <begin position="277"/>
        <end position="300"/>
    </location>
</feature>
<keyword evidence="6 7" id="KW-0472">Membrane</keyword>
<evidence type="ECO:0000256" key="4">
    <source>
        <dbReference type="ARBA" id="ARBA00022692"/>
    </source>
</evidence>
<dbReference type="CDD" id="cd06261">
    <property type="entry name" value="TM_PBP2"/>
    <property type="match status" value="1"/>
</dbReference>
<dbReference type="Pfam" id="PF00528">
    <property type="entry name" value="BPD_transp_1"/>
    <property type="match status" value="1"/>
</dbReference>
<evidence type="ECO:0000313" key="9">
    <source>
        <dbReference type="EMBL" id="MDQ2092490.1"/>
    </source>
</evidence>
<evidence type="ECO:0000256" key="1">
    <source>
        <dbReference type="ARBA" id="ARBA00004651"/>
    </source>
</evidence>
<dbReference type="Gene3D" id="1.10.3720.10">
    <property type="entry name" value="MetI-like"/>
    <property type="match status" value="1"/>
</dbReference>
<evidence type="ECO:0000256" key="5">
    <source>
        <dbReference type="ARBA" id="ARBA00022989"/>
    </source>
</evidence>
<dbReference type="SUPFAM" id="SSF161098">
    <property type="entry name" value="MetI-like"/>
    <property type="match status" value="1"/>
</dbReference>
<feature type="transmembrane region" description="Helical" evidence="7">
    <location>
        <begin position="103"/>
        <end position="127"/>
    </location>
</feature>
<feature type="transmembrane region" description="Helical" evidence="7">
    <location>
        <begin position="9"/>
        <end position="30"/>
    </location>
</feature>
<reference evidence="9" key="2">
    <citation type="submission" date="2023-04" db="EMBL/GenBank/DDBJ databases">
        <title>'Rhodoalgimonas zhirmunskyi' gen. nov., isolated from a red alga.</title>
        <authorList>
            <person name="Nedashkovskaya O.I."/>
            <person name="Otstavnykh N.Y."/>
            <person name="Bystritskaya E.P."/>
            <person name="Balabanova L.A."/>
            <person name="Isaeva M.P."/>
        </authorList>
    </citation>
    <scope>NUCLEOTIDE SEQUENCE</scope>
    <source>
        <strain evidence="9">10Alg 79</strain>
    </source>
</reference>
<feature type="domain" description="ABC transmembrane type-1" evidence="8">
    <location>
        <begin position="99"/>
        <end position="300"/>
    </location>
</feature>
<protein>
    <submittedName>
        <fullName evidence="9">ABC transporter permease</fullName>
    </submittedName>
</protein>
<dbReference type="GO" id="GO:0055085">
    <property type="term" value="P:transmembrane transport"/>
    <property type="evidence" value="ECO:0007669"/>
    <property type="project" value="InterPro"/>
</dbReference>
<dbReference type="PROSITE" id="PS50928">
    <property type="entry name" value="ABC_TM1"/>
    <property type="match status" value="1"/>
</dbReference>
<name>A0AAJ1U6A7_9RHOB</name>
<evidence type="ECO:0000259" key="8">
    <source>
        <dbReference type="PROSITE" id="PS50928"/>
    </source>
</evidence>
<dbReference type="InterPro" id="IPR035906">
    <property type="entry name" value="MetI-like_sf"/>
</dbReference>
<sequence>MANYVIRRLLMIIPIIFGILFLTFLIKALIPTDAVSALFSGTVSEDKAAEAIAQIREKYHLDLPWYRQFGIYVWDVMHLDLGESVRTRQPVIDEIGFRYVNTLILAFSALIVAIVVGLVTGMLSAYFKNTWIDVTSMSVGMMGISMPAFFLGFVLIFIFSVQLRWLPVIGRGDFQSLILPALTLGFIEAAALSRVTRSSMLDVLSREYIRTARAKGMSESYILFRHALPNAFLSILTMIGLQIGNLLGGAFIIEVIFGWHGIGELAVKAIQWRDFTITQAVILVSAGTYVFVNLIVDLLYTWVDPRISYEE</sequence>
<comment type="similarity">
    <text evidence="7">Belongs to the binding-protein-dependent transport system permease family.</text>
</comment>
<organism evidence="9 10">
    <name type="scientific">Rhodalgimonas zhirmunskyi</name>
    <dbReference type="NCBI Taxonomy" id="2964767"/>
    <lineage>
        <taxon>Bacteria</taxon>
        <taxon>Pseudomonadati</taxon>
        <taxon>Pseudomonadota</taxon>
        <taxon>Alphaproteobacteria</taxon>
        <taxon>Rhodobacterales</taxon>
        <taxon>Roseobacteraceae</taxon>
        <taxon>Rhodalgimonas</taxon>
    </lineage>
</organism>
<keyword evidence="2 7" id="KW-0813">Transport</keyword>
<dbReference type="GO" id="GO:0005886">
    <property type="term" value="C:plasma membrane"/>
    <property type="evidence" value="ECO:0007669"/>
    <property type="project" value="UniProtKB-SubCell"/>
</dbReference>
<gene>
    <name evidence="9" type="ORF">NOI20_00025</name>
</gene>
<evidence type="ECO:0000313" key="10">
    <source>
        <dbReference type="Proteomes" id="UP001227162"/>
    </source>
</evidence>
<feature type="transmembrane region" description="Helical" evidence="7">
    <location>
        <begin position="231"/>
        <end position="257"/>
    </location>
</feature>
<evidence type="ECO:0000256" key="7">
    <source>
        <dbReference type="RuleBase" id="RU363032"/>
    </source>
</evidence>